<evidence type="ECO:0000259" key="1">
    <source>
        <dbReference type="SMART" id="SM00418"/>
    </source>
</evidence>
<dbReference type="CDD" id="cd00090">
    <property type="entry name" value="HTH_ARSR"/>
    <property type="match status" value="1"/>
</dbReference>
<dbReference type="InterPro" id="IPR036390">
    <property type="entry name" value="WH_DNA-bd_sf"/>
</dbReference>
<dbReference type="GO" id="GO:0003700">
    <property type="term" value="F:DNA-binding transcription factor activity"/>
    <property type="evidence" value="ECO:0007669"/>
    <property type="project" value="InterPro"/>
</dbReference>
<dbReference type="InterPro" id="IPR001845">
    <property type="entry name" value="HTH_ArsR_DNA-bd_dom"/>
</dbReference>
<accession>A0AA87RB67</accession>
<dbReference type="Pfam" id="PF12840">
    <property type="entry name" value="HTH_20"/>
    <property type="match status" value="1"/>
</dbReference>
<organism evidence="2 3">
    <name type="scientific">Agrococcus baldri</name>
    <dbReference type="NCBI Taxonomy" id="153730"/>
    <lineage>
        <taxon>Bacteria</taxon>
        <taxon>Bacillati</taxon>
        <taxon>Actinomycetota</taxon>
        <taxon>Actinomycetes</taxon>
        <taxon>Micrococcales</taxon>
        <taxon>Microbacteriaceae</taxon>
        <taxon>Agrococcus</taxon>
    </lineage>
</organism>
<reference evidence="2 3" key="1">
    <citation type="submission" date="2019-07" db="EMBL/GenBank/DDBJ databases">
        <title>Whole genome shotgun sequence of Agrococcus baldri NBRC 103055.</title>
        <authorList>
            <person name="Hosoyama A."/>
            <person name="Uohara A."/>
            <person name="Ohji S."/>
            <person name="Ichikawa N."/>
        </authorList>
    </citation>
    <scope>NUCLEOTIDE SEQUENCE [LARGE SCALE GENOMIC DNA]</scope>
    <source>
        <strain evidence="2 3">NBRC 103055</strain>
    </source>
</reference>
<proteinExistence type="predicted"/>
<dbReference type="SUPFAM" id="SSF55961">
    <property type="entry name" value="Bet v1-like"/>
    <property type="match status" value="1"/>
</dbReference>
<keyword evidence="3" id="KW-1185">Reference proteome</keyword>
<dbReference type="EMBL" id="BJUU01000004">
    <property type="protein sequence ID" value="GEK79626.1"/>
    <property type="molecule type" value="Genomic_DNA"/>
</dbReference>
<dbReference type="Gene3D" id="3.30.530.20">
    <property type="match status" value="1"/>
</dbReference>
<dbReference type="CDD" id="cd07814">
    <property type="entry name" value="SRPBCC_CalC_Aha1-like"/>
    <property type="match status" value="1"/>
</dbReference>
<dbReference type="RefSeq" id="WP_146793192.1">
    <property type="nucleotide sequence ID" value="NZ_BJUU01000004.1"/>
</dbReference>
<dbReference type="InterPro" id="IPR023393">
    <property type="entry name" value="START-like_dom_sf"/>
</dbReference>
<dbReference type="SMART" id="SM00418">
    <property type="entry name" value="HTH_ARSR"/>
    <property type="match status" value="1"/>
</dbReference>
<dbReference type="InterPro" id="IPR011991">
    <property type="entry name" value="ArsR-like_HTH"/>
</dbReference>
<sequence>MASRRATPDAVWAALSHPARRGIVDALRSDPVATGALHERLEREGLSPSRFATQRHLQVLREADLVLVTQRGRERLNALNASALYQATIGWLDPASARTAHALDSLKRLAEAPTAKEQRMTEFHITQAIDIAAEPARVWAALIEEPAAWWGAPYLLLDGPSAFELPLQCGAPVVERLGEAAALWGHVSAVTPGSVYAWIGQMGMGAGAWGEVRYELEATEAGTRVTVTHDSALLWADDAAGARSSYDYGWADLNARLKALVETGARHGTAGTNAEPEFAFNPSS</sequence>
<protein>
    <recommendedName>
        <fullName evidence="1">HTH arsR-type domain-containing protein</fullName>
    </recommendedName>
</protein>
<name>A0AA87RB67_9MICO</name>
<comment type="caution">
    <text evidence="2">The sequence shown here is derived from an EMBL/GenBank/DDBJ whole genome shotgun (WGS) entry which is preliminary data.</text>
</comment>
<dbReference type="Gene3D" id="1.10.10.10">
    <property type="entry name" value="Winged helix-like DNA-binding domain superfamily/Winged helix DNA-binding domain"/>
    <property type="match status" value="1"/>
</dbReference>
<evidence type="ECO:0000313" key="3">
    <source>
        <dbReference type="Proteomes" id="UP000321749"/>
    </source>
</evidence>
<dbReference type="InterPro" id="IPR036388">
    <property type="entry name" value="WH-like_DNA-bd_sf"/>
</dbReference>
<evidence type="ECO:0000313" key="2">
    <source>
        <dbReference type="EMBL" id="GEK79626.1"/>
    </source>
</evidence>
<feature type="domain" description="HTH arsR-type" evidence="1">
    <location>
        <begin position="10"/>
        <end position="90"/>
    </location>
</feature>
<dbReference type="Proteomes" id="UP000321749">
    <property type="component" value="Unassembled WGS sequence"/>
</dbReference>
<dbReference type="AlphaFoldDB" id="A0AA87RB67"/>
<gene>
    <name evidence="2" type="ORF">ABA31_09770</name>
</gene>
<dbReference type="SUPFAM" id="SSF46785">
    <property type="entry name" value="Winged helix' DNA-binding domain"/>
    <property type="match status" value="1"/>
</dbReference>